<proteinExistence type="inferred from homology"/>
<dbReference type="InterPro" id="IPR036388">
    <property type="entry name" value="WH-like_DNA-bd_sf"/>
</dbReference>
<organism evidence="6 7">
    <name type="scientific">Moraxella cuniculi DSM 21768</name>
    <dbReference type="NCBI Taxonomy" id="1122245"/>
    <lineage>
        <taxon>Bacteria</taxon>
        <taxon>Pseudomonadati</taxon>
        <taxon>Pseudomonadota</taxon>
        <taxon>Gammaproteobacteria</taxon>
        <taxon>Moraxellales</taxon>
        <taxon>Moraxellaceae</taxon>
        <taxon>Moraxella</taxon>
    </lineage>
</organism>
<keyword evidence="4" id="KW-0804">Transcription</keyword>
<evidence type="ECO:0000256" key="2">
    <source>
        <dbReference type="ARBA" id="ARBA00023015"/>
    </source>
</evidence>
<protein>
    <submittedName>
        <fullName evidence="6">DNA-binding transcriptional regulator, LysR family</fullName>
    </submittedName>
</protein>
<dbReference type="AlphaFoldDB" id="A0A1N7FKR5"/>
<dbReference type="GO" id="GO:0043565">
    <property type="term" value="F:sequence-specific DNA binding"/>
    <property type="evidence" value="ECO:0007669"/>
    <property type="project" value="TreeGrafter"/>
</dbReference>
<dbReference type="InterPro" id="IPR000847">
    <property type="entry name" value="LysR_HTH_N"/>
</dbReference>
<name>A0A1N7FKR5_9GAMM</name>
<dbReference type="RefSeq" id="WP_076555735.1">
    <property type="nucleotide sequence ID" value="NZ_FTNU01000014.1"/>
</dbReference>
<dbReference type="GO" id="GO:0006351">
    <property type="term" value="P:DNA-templated transcription"/>
    <property type="evidence" value="ECO:0007669"/>
    <property type="project" value="TreeGrafter"/>
</dbReference>
<keyword evidence="7" id="KW-1185">Reference proteome</keyword>
<dbReference type="Gene3D" id="1.10.10.10">
    <property type="entry name" value="Winged helix-like DNA-binding domain superfamily/Winged helix DNA-binding domain"/>
    <property type="match status" value="1"/>
</dbReference>
<comment type="similarity">
    <text evidence="1">Belongs to the LysR transcriptional regulatory family.</text>
</comment>
<evidence type="ECO:0000313" key="7">
    <source>
        <dbReference type="Proteomes" id="UP000187495"/>
    </source>
</evidence>
<dbReference type="EMBL" id="FTNU01000014">
    <property type="protein sequence ID" value="SIS00998.1"/>
    <property type="molecule type" value="Genomic_DNA"/>
</dbReference>
<dbReference type="PANTHER" id="PTHR30537:SF5">
    <property type="entry name" value="HTH-TYPE TRANSCRIPTIONAL ACTIVATOR TTDR-RELATED"/>
    <property type="match status" value="1"/>
</dbReference>
<evidence type="ECO:0000256" key="4">
    <source>
        <dbReference type="ARBA" id="ARBA00023163"/>
    </source>
</evidence>
<dbReference type="STRING" id="34061.B0189_06375"/>
<evidence type="ECO:0000313" key="6">
    <source>
        <dbReference type="EMBL" id="SIS00998.1"/>
    </source>
</evidence>
<evidence type="ECO:0000259" key="5">
    <source>
        <dbReference type="PROSITE" id="PS50931"/>
    </source>
</evidence>
<dbReference type="PANTHER" id="PTHR30537">
    <property type="entry name" value="HTH-TYPE TRANSCRIPTIONAL REGULATOR"/>
    <property type="match status" value="1"/>
</dbReference>
<dbReference type="InterPro" id="IPR005119">
    <property type="entry name" value="LysR_subst-bd"/>
</dbReference>
<dbReference type="InterPro" id="IPR036390">
    <property type="entry name" value="WH_DNA-bd_sf"/>
</dbReference>
<dbReference type="Gene3D" id="3.40.190.290">
    <property type="match status" value="1"/>
</dbReference>
<keyword evidence="2" id="KW-0805">Transcription regulation</keyword>
<feature type="domain" description="HTH lysR-type" evidence="5">
    <location>
        <begin position="1"/>
        <end position="58"/>
    </location>
</feature>
<accession>A0A1N7FKR5</accession>
<reference evidence="7" key="1">
    <citation type="submission" date="2017-01" db="EMBL/GenBank/DDBJ databases">
        <authorList>
            <person name="Varghese N."/>
            <person name="Submissions S."/>
        </authorList>
    </citation>
    <scope>NUCLEOTIDE SEQUENCE [LARGE SCALE GENOMIC DNA]</scope>
    <source>
        <strain evidence="7">DSM 21768</strain>
    </source>
</reference>
<dbReference type="Pfam" id="PF00126">
    <property type="entry name" value="HTH_1"/>
    <property type="match status" value="1"/>
</dbReference>
<evidence type="ECO:0000256" key="1">
    <source>
        <dbReference type="ARBA" id="ARBA00009437"/>
    </source>
</evidence>
<dbReference type="InterPro" id="IPR058163">
    <property type="entry name" value="LysR-type_TF_proteobact-type"/>
</dbReference>
<dbReference type="Pfam" id="PF03466">
    <property type="entry name" value="LysR_substrate"/>
    <property type="match status" value="1"/>
</dbReference>
<dbReference type="PROSITE" id="PS50931">
    <property type="entry name" value="HTH_LYSR"/>
    <property type="match status" value="1"/>
</dbReference>
<sequence length="286" mass="31684">MDLNNLRLFVAIVQTGSLSAASEKLGVPIATISRRLGELEQALNTQLLDRSKKGAKPTMAGQQLYEQVYLSIDQLAQAENLFQSARLSGVLRISTFSGFSPLWDKIALFQARYPDVQVHCQITDRVVDLIEDGIDIAVRFGQLQTENVIAKKFGEVGTKIVAHPDLLAKVGTPKRPEDLANLPCVAWAKNGQREFHWQFAEQAVKIQPIFTSNDSYTLAHFAKKGLAFCLLSDHFADQLIAEHGLAEVLTDFAKPAYPVHLLYLSQRHPSSLVKAFLAICEETQAV</sequence>
<dbReference type="SUPFAM" id="SSF53850">
    <property type="entry name" value="Periplasmic binding protein-like II"/>
    <property type="match status" value="1"/>
</dbReference>
<gene>
    <name evidence="6" type="ORF">SAMN02745664_1144</name>
</gene>
<dbReference type="GO" id="GO:0003700">
    <property type="term" value="F:DNA-binding transcription factor activity"/>
    <property type="evidence" value="ECO:0007669"/>
    <property type="project" value="InterPro"/>
</dbReference>
<dbReference type="CDD" id="cd08422">
    <property type="entry name" value="PBP2_CrgA_like"/>
    <property type="match status" value="1"/>
</dbReference>
<keyword evidence="3 6" id="KW-0238">DNA-binding</keyword>
<evidence type="ECO:0000256" key="3">
    <source>
        <dbReference type="ARBA" id="ARBA00023125"/>
    </source>
</evidence>
<dbReference type="SUPFAM" id="SSF46785">
    <property type="entry name" value="Winged helix' DNA-binding domain"/>
    <property type="match status" value="1"/>
</dbReference>
<dbReference type="FunFam" id="1.10.10.10:FF:000001">
    <property type="entry name" value="LysR family transcriptional regulator"/>
    <property type="match status" value="1"/>
</dbReference>
<dbReference type="Proteomes" id="UP000187495">
    <property type="component" value="Unassembled WGS sequence"/>
</dbReference>